<feature type="transmembrane region" description="Helical" evidence="1">
    <location>
        <begin position="773"/>
        <end position="803"/>
    </location>
</feature>
<feature type="transmembrane region" description="Helical" evidence="1">
    <location>
        <begin position="486"/>
        <end position="504"/>
    </location>
</feature>
<name>A0A815PYV9_9BILA</name>
<keyword evidence="1" id="KW-1133">Transmembrane helix</keyword>
<accession>A0A815PYV9</accession>
<comment type="caution">
    <text evidence="2">The sequence shown here is derived from an EMBL/GenBank/DDBJ whole genome shotgun (WGS) entry which is preliminary data.</text>
</comment>
<organism evidence="2 3">
    <name type="scientific">Adineta steineri</name>
    <dbReference type="NCBI Taxonomy" id="433720"/>
    <lineage>
        <taxon>Eukaryota</taxon>
        <taxon>Metazoa</taxon>
        <taxon>Spiralia</taxon>
        <taxon>Gnathifera</taxon>
        <taxon>Rotifera</taxon>
        <taxon>Eurotatoria</taxon>
        <taxon>Bdelloidea</taxon>
        <taxon>Adinetida</taxon>
        <taxon>Adinetidae</taxon>
        <taxon>Adineta</taxon>
    </lineage>
</organism>
<sequence>MSIQVLWQSLYRIVRNKWNTGNIFDSQSVDPFIIRRGILSTRLYSILVIISLITLITYTSLSNRIENKTVILPSQSIYEDLQKKYADILQCSCTQVSVPYGNFVQTSLLFHQVCLSNFISQQWINFIFQTNSASIWSIDVRTSLSAMWQLIRTFCQNSINIITDALNQFNNSPLVNTMLLTEELLEAKVQATLYLSRQTALSTLTQPMTIVHKITQANQLVTGLLTNYVAVTQNFGLTQDNRVFDIGYMNVSLYAGLFGNKYILNNSTRVCSCQNNGSCPLPGNLYLYKTYETFGIYDLSRIKANETLSGIIIDCLPSQMTLSSSLECYYNQSCLNILLSSYKNPLNILILNQSLSSRFLSTTKIELLIYELFLEEIFNATNYTKYYSQCSPSVCQYTYIHSFSWIYILIIFTGLLGGITTVLHIITPYIIQLILFSNNYQQNEQNQIRPKEFFVKFKNKIQNFNSYSKHSRDPIRVYHGVLATRLYIILLLISISIITLFSYPQNEIVNEIIRNLSEEEYKELDEKYSPTLTCPSSFCDIAKIIINNETNRFLTTTTFVHAQLLTNDLFNSQINSAINTFIQLTKHEYLYRMNLTNGLLHSNQYLSHMIASTDLDTTLSYWSNGANTIQIITDAMYTLDASGDKCYRVLDSTCNIDNEVFSDFGDGWSINWQLDGIRGGCSVMNSVLKSSLMCWFENTCLNHLRTLVKTAQLPSITSLDSTLSSRYFPNTSIEIIFNELMIEEWNFSSSYSIYYQKCKPSFCSYTHEKKPSIVYTIIIIISLIGGINVILRLFSPLIIKIIFKFIHRLKRKNSLQISTVQQENVEIRSGIINRLIDKFSTINLFDSESNNMEIIRLERISTKLYLLVFTICIYNGWSREKEPNLIFVFSSYDFK</sequence>
<protein>
    <submittedName>
        <fullName evidence="2">Uncharacterized protein</fullName>
    </submittedName>
</protein>
<feature type="transmembrane region" description="Helical" evidence="1">
    <location>
        <begin position="43"/>
        <end position="61"/>
    </location>
</feature>
<dbReference type="AlphaFoldDB" id="A0A815PYV9"/>
<evidence type="ECO:0000256" key="1">
    <source>
        <dbReference type="SAM" id="Phobius"/>
    </source>
</evidence>
<keyword evidence="1" id="KW-0812">Transmembrane</keyword>
<dbReference type="Proteomes" id="UP000663845">
    <property type="component" value="Unassembled WGS sequence"/>
</dbReference>
<dbReference type="EMBL" id="CAJNOG010001580">
    <property type="protein sequence ID" value="CAF1455871.1"/>
    <property type="molecule type" value="Genomic_DNA"/>
</dbReference>
<proteinExistence type="predicted"/>
<reference evidence="2" key="1">
    <citation type="submission" date="2021-02" db="EMBL/GenBank/DDBJ databases">
        <authorList>
            <person name="Nowell W R."/>
        </authorList>
    </citation>
    <scope>NUCLEOTIDE SEQUENCE</scope>
</reference>
<gene>
    <name evidence="2" type="ORF">JYZ213_LOCUS40966</name>
</gene>
<feature type="transmembrane region" description="Helical" evidence="1">
    <location>
        <begin position="405"/>
        <end position="431"/>
    </location>
</feature>
<keyword evidence="1" id="KW-0472">Membrane</keyword>
<evidence type="ECO:0000313" key="3">
    <source>
        <dbReference type="Proteomes" id="UP000663845"/>
    </source>
</evidence>
<evidence type="ECO:0000313" key="2">
    <source>
        <dbReference type="EMBL" id="CAF1455871.1"/>
    </source>
</evidence>